<sequence length="135" mass="15110">SGLAAAYFYQKEHGSDKKVLILDNHNDFGGHAKRNEHTINGSTLLGYGGSQTLVRLEGTIDRAEGYHRVTWETEKAYYWSNGMAADVFKVVNPASYSKNGKVYTMFGPLPEMKGRTVVITAHYYGHSDTIRIHLL</sequence>
<name>A0A382ZY34_9ZZZZ</name>
<dbReference type="SUPFAM" id="SSF51905">
    <property type="entry name" value="FAD/NAD(P)-binding domain"/>
    <property type="match status" value="1"/>
</dbReference>
<dbReference type="AlphaFoldDB" id="A0A382ZY34"/>
<organism evidence="1">
    <name type="scientific">marine metagenome</name>
    <dbReference type="NCBI Taxonomy" id="408172"/>
    <lineage>
        <taxon>unclassified sequences</taxon>
        <taxon>metagenomes</taxon>
        <taxon>ecological metagenomes</taxon>
    </lineage>
</organism>
<dbReference type="InterPro" id="IPR036188">
    <property type="entry name" value="FAD/NAD-bd_sf"/>
</dbReference>
<dbReference type="Pfam" id="PF13450">
    <property type="entry name" value="NAD_binding_8"/>
    <property type="match status" value="1"/>
</dbReference>
<evidence type="ECO:0008006" key="2">
    <source>
        <dbReference type="Google" id="ProtNLM"/>
    </source>
</evidence>
<proteinExistence type="predicted"/>
<dbReference type="EMBL" id="UINC01187569">
    <property type="protein sequence ID" value="SVE00361.1"/>
    <property type="molecule type" value="Genomic_DNA"/>
</dbReference>
<reference evidence="1" key="1">
    <citation type="submission" date="2018-05" db="EMBL/GenBank/DDBJ databases">
        <authorList>
            <person name="Lanie J.A."/>
            <person name="Ng W.-L."/>
            <person name="Kazmierczak K.M."/>
            <person name="Andrzejewski T.M."/>
            <person name="Davidsen T.M."/>
            <person name="Wayne K.J."/>
            <person name="Tettelin H."/>
            <person name="Glass J.I."/>
            <person name="Rusch D."/>
            <person name="Podicherti R."/>
            <person name="Tsui H.-C.T."/>
            <person name="Winkler M.E."/>
        </authorList>
    </citation>
    <scope>NUCLEOTIDE SEQUENCE</scope>
</reference>
<feature type="non-terminal residue" evidence="1">
    <location>
        <position position="1"/>
    </location>
</feature>
<evidence type="ECO:0000313" key="1">
    <source>
        <dbReference type="EMBL" id="SVE00361.1"/>
    </source>
</evidence>
<gene>
    <name evidence="1" type="ORF">METZ01_LOCUS453215</name>
</gene>
<accession>A0A382ZY34</accession>
<protein>
    <recommendedName>
        <fullName evidence="2">Amine oxidase domain-containing protein</fullName>
    </recommendedName>
</protein>